<dbReference type="RefSeq" id="WP_141789470.1">
    <property type="nucleotide sequence ID" value="NZ_BAAAKX010000012.1"/>
</dbReference>
<feature type="transmembrane region" description="Helical" evidence="6">
    <location>
        <begin position="80"/>
        <end position="105"/>
    </location>
</feature>
<dbReference type="Proteomes" id="UP000319514">
    <property type="component" value="Unassembled WGS sequence"/>
</dbReference>
<dbReference type="PANTHER" id="PTHR31272">
    <property type="entry name" value="CYTOCHROME C-TYPE BIOGENESIS PROTEIN HI_1454-RELATED"/>
    <property type="match status" value="1"/>
</dbReference>
<evidence type="ECO:0000313" key="8">
    <source>
        <dbReference type="EMBL" id="TQL61725.1"/>
    </source>
</evidence>
<dbReference type="InterPro" id="IPR003834">
    <property type="entry name" value="Cyt_c_assmbl_TM_dom"/>
</dbReference>
<feature type="transmembrane region" description="Helical" evidence="6">
    <location>
        <begin position="185"/>
        <end position="209"/>
    </location>
</feature>
<dbReference type="OrthoDB" id="9803065at2"/>
<keyword evidence="4 6" id="KW-1133">Transmembrane helix</keyword>
<comment type="caution">
    <text evidence="8">The sequence shown here is derived from an EMBL/GenBank/DDBJ whole genome shotgun (WGS) entry which is preliminary data.</text>
</comment>
<dbReference type="AlphaFoldDB" id="A0A542ZN12"/>
<feature type="transmembrane region" description="Helical" evidence="6">
    <location>
        <begin position="146"/>
        <end position="165"/>
    </location>
</feature>
<dbReference type="Pfam" id="PF02683">
    <property type="entry name" value="DsbD_TM"/>
    <property type="match status" value="1"/>
</dbReference>
<dbReference type="EMBL" id="VFOQ01000001">
    <property type="protein sequence ID" value="TQL61725.1"/>
    <property type="molecule type" value="Genomic_DNA"/>
</dbReference>
<feature type="transmembrane region" description="Helical" evidence="6">
    <location>
        <begin position="230"/>
        <end position="248"/>
    </location>
</feature>
<evidence type="ECO:0000256" key="4">
    <source>
        <dbReference type="ARBA" id="ARBA00022989"/>
    </source>
</evidence>
<feature type="transmembrane region" description="Helical" evidence="6">
    <location>
        <begin position="111"/>
        <end position="134"/>
    </location>
</feature>
<protein>
    <submittedName>
        <fullName evidence="8">Cytochrome c-type biogenesis protein</fullName>
    </submittedName>
</protein>
<dbReference type="GO" id="GO:0016020">
    <property type="term" value="C:membrane"/>
    <property type="evidence" value="ECO:0007669"/>
    <property type="project" value="UniProtKB-SubCell"/>
</dbReference>
<comment type="similarity">
    <text evidence="2">Belongs to the DsbD family.</text>
</comment>
<reference evidence="8 9" key="1">
    <citation type="submission" date="2019-06" db="EMBL/GenBank/DDBJ databases">
        <title>Sequencing the genomes of 1000 actinobacteria strains.</title>
        <authorList>
            <person name="Klenk H.-P."/>
        </authorList>
    </citation>
    <scope>NUCLEOTIDE SEQUENCE [LARGE SCALE GENOMIC DNA]</scope>
    <source>
        <strain evidence="8 9">DSM 18082</strain>
    </source>
</reference>
<dbReference type="InterPro" id="IPR051790">
    <property type="entry name" value="Cytochrome_c-biogenesis_DsbD"/>
</dbReference>
<keyword evidence="5 6" id="KW-0472">Membrane</keyword>
<evidence type="ECO:0000256" key="3">
    <source>
        <dbReference type="ARBA" id="ARBA00022692"/>
    </source>
</evidence>
<evidence type="ECO:0000256" key="2">
    <source>
        <dbReference type="ARBA" id="ARBA00006143"/>
    </source>
</evidence>
<keyword evidence="3 6" id="KW-0812">Transmembrane</keyword>
<organism evidence="8 9">
    <name type="scientific">Oryzihumus leptocrescens</name>
    <dbReference type="NCBI Taxonomy" id="297536"/>
    <lineage>
        <taxon>Bacteria</taxon>
        <taxon>Bacillati</taxon>
        <taxon>Actinomycetota</taxon>
        <taxon>Actinomycetes</taxon>
        <taxon>Micrococcales</taxon>
        <taxon>Intrasporangiaceae</taxon>
        <taxon>Oryzihumus</taxon>
    </lineage>
</organism>
<evidence type="ECO:0000259" key="7">
    <source>
        <dbReference type="Pfam" id="PF02683"/>
    </source>
</evidence>
<evidence type="ECO:0000256" key="1">
    <source>
        <dbReference type="ARBA" id="ARBA00004141"/>
    </source>
</evidence>
<dbReference type="PANTHER" id="PTHR31272:SF4">
    <property type="entry name" value="CYTOCHROME C-TYPE BIOGENESIS PROTEIN HI_1454-RELATED"/>
    <property type="match status" value="1"/>
</dbReference>
<proteinExistence type="inferred from homology"/>
<feature type="domain" description="Cytochrome C biogenesis protein transmembrane" evidence="7">
    <location>
        <begin position="30"/>
        <end position="245"/>
    </location>
</feature>
<gene>
    <name evidence="8" type="ORF">FB474_3144</name>
</gene>
<evidence type="ECO:0000256" key="6">
    <source>
        <dbReference type="SAM" id="Phobius"/>
    </source>
</evidence>
<sequence length="267" mass="27122">MTGLAPLHASVVASVTADAGTTVATGALPVAIAVALVAGLVSFASPCVLPLVPGFLGYVTGLSDVALAKRGRGRLFTGALLFVLGFSAVFVAGAAFFASVGALLVEYRTTLMRVGGVLVILMALVFLGVGGLGTQRTFAPRWRPRAGLLGAPLLGVVFGLGWAPCTGPTLGAVMTLATTSGDANAVARGTVLAVAYCLGLGVPFLLIALGYSRAGRASGWLKRHHRGIQLAGGLLLLAVGVLLVTGLWDTVTTTLQTRLVDNFRTVL</sequence>
<evidence type="ECO:0000313" key="9">
    <source>
        <dbReference type="Proteomes" id="UP000319514"/>
    </source>
</evidence>
<dbReference type="GO" id="GO:0017004">
    <property type="term" value="P:cytochrome complex assembly"/>
    <property type="evidence" value="ECO:0007669"/>
    <property type="project" value="InterPro"/>
</dbReference>
<feature type="transmembrane region" description="Helical" evidence="6">
    <location>
        <begin position="29"/>
        <end position="59"/>
    </location>
</feature>
<keyword evidence="9" id="KW-1185">Reference proteome</keyword>
<evidence type="ECO:0000256" key="5">
    <source>
        <dbReference type="ARBA" id="ARBA00023136"/>
    </source>
</evidence>
<accession>A0A542ZN12</accession>
<name>A0A542ZN12_9MICO</name>
<comment type="subcellular location">
    <subcellularLocation>
        <location evidence="1">Membrane</location>
        <topology evidence="1">Multi-pass membrane protein</topology>
    </subcellularLocation>
</comment>